<dbReference type="OrthoDB" id="975117at2"/>
<dbReference type="Gene3D" id="2.60.40.3610">
    <property type="match status" value="1"/>
</dbReference>
<dbReference type="AlphaFoldDB" id="F3ZNW4"/>
<dbReference type="InterPro" id="IPR032187">
    <property type="entry name" value="SusF/SusE-like_C"/>
</dbReference>
<feature type="domain" description="Outer membrane protein SusF/SusE-like C-terminal" evidence="2">
    <location>
        <begin position="588"/>
        <end position="679"/>
    </location>
</feature>
<evidence type="ECO:0000313" key="3">
    <source>
        <dbReference type="EMBL" id="EGJ71540.1"/>
    </source>
</evidence>
<dbReference type="Gene3D" id="2.60.40.3620">
    <property type="match status" value="2"/>
</dbReference>
<accession>F3ZNW4</accession>
<evidence type="ECO:0000259" key="1">
    <source>
        <dbReference type="Pfam" id="PF14292"/>
    </source>
</evidence>
<dbReference type="eggNOG" id="ENOG502Z9ND">
    <property type="taxonomic scope" value="Bacteria"/>
</dbReference>
<dbReference type="GO" id="GO:2001070">
    <property type="term" value="F:starch binding"/>
    <property type="evidence" value="ECO:0007669"/>
    <property type="project" value="InterPro"/>
</dbReference>
<keyword evidence="4" id="KW-1185">Reference proteome</keyword>
<dbReference type="CDD" id="cd12965">
    <property type="entry name" value="CBM-Eb_CBM-Fb"/>
    <property type="match status" value="1"/>
</dbReference>
<dbReference type="HOGENOM" id="CLU_451759_0_0_10"/>
<feature type="domain" description="Outer membrane protein SusF/SusE-like C-terminal" evidence="2">
    <location>
        <begin position="489"/>
        <end position="576"/>
    </location>
</feature>
<evidence type="ECO:0008006" key="5">
    <source>
        <dbReference type="Google" id="ProtNLM"/>
    </source>
</evidence>
<dbReference type="Pfam" id="PF14292">
    <property type="entry name" value="SusE"/>
    <property type="match status" value="2"/>
</dbReference>
<dbReference type="Proteomes" id="UP000018439">
    <property type="component" value="Chromosome"/>
</dbReference>
<name>F3ZNW4_9BACE</name>
<reference evidence="3 4" key="1">
    <citation type="journal article" date="2011" name="Stand. Genomic Sci.">
        <title>Non-contiguous finished genome sequence of Bacteroides coprosuis type strain (PC139).</title>
        <authorList>
            <person name="Land M."/>
            <person name="Held B."/>
            <person name="Gronow S."/>
            <person name="Abt B."/>
            <person name="Lucas S."/>
            <person name="Del Rio T.G."/>
            <person name="Nolan M."/>
            <person name="Tice H."/>
            <person name="Cheng J.F."/>
            <person name="Pitluck S."/>
            <person name="Liolios K."/>
            <person name="Pagani I."/>
            <person name="Ivanova N."/>
            <person name="Mavromatis K."/>
            <person name="Mikhailova N."/>
            <person name="Pati A."/>
            <person name="Tapia R."/>
            <person name="Han C."/>
            <person name="Goodwin L."/>
            <person name="Chen A."/>
            <person name="Palaniappan K."/>
            <person name="Hauser L."/>
            <person name="Brambilla E.M."/>
            <person name="Rohde M."/>
            <person name="Goker M."/>
            <person name="Detter J.C."/>
            <person name="Woyke T."/>
            <person name="Bristow J."/>
            <person name="Eisen J.A."/>
            <person name="Markowitz V."/>
            <person name="Hugenholtz P."/>
            <person name="Kyrpides N.C."/>
            <person name="Klenk H.P."/>
            <person name="Lapidus A."/>
        </authorList>
    </citation>
    <scope>NUCLEOTIDE SEQUENCE</scope>
    <source>
        <strain evidence="3 4">DSM 18011</strain>
    </source>
</reference>
<dbReference type="Pfam" id="PF16411">
    <property type="entry name" value="SusF_SusE"/>
    <property type="match status" value="2"/>
</dbReference>
<dbReference type="GO" id="GO:0019867">
    <property type="term" value="C:outer membrane"/>
    <property type="evidence" value="ECO:0007669"/>
    <property type="project" value="InterPro"/>
</dbReference>
<organism evidence="3 4">
    <name type="scientific">Bacteroides coprosuis DSM 18011</name>
    <dbReference type="NCBI Taxonomy" id="679937"/>
    <lineage>
        <taxon>Bacteria</taxon>
        <taxon>Pseudomonadati</taxon>
        <taxon>Bacteroidota</taxon>
        <taxon>Bacteroidia</taxon>
        <taxon>Bacteroidales</taxon>
        <taxon>Bacteroidaceae</taxon>
        <taxon>Bacteroides</taxon>
    </lineage>
</organism>
<dbReference type="STRING" id="679937.Bcop_1342"/>
<feature type="domain" description="SusE outer membrane protein" evidence="1">
    <location>
        <begin position="22"/>
        <end position="115"/>
    </location>
</feature>
<evidence type="ECO:0000313" key="4">
    <source>
        <dbReference type="Proteomes" id="UP000018439"/>
    </source>
</evidence>
<evidence type="ECO:0000259" key="2">
    <source>
        <dbReference type="Pfam" id="PF16411"/>
    </source>
</evidence>
<proteinExistence type="predicted"/>
<gene>
    <name evidence="3" type="ORF">Bcop_1342</name>
</gene>
<dbReference type="InterPro" id="IPR025970">
    <property type="entry name" value="SusE"/>
</dbReference>
<sequence>MKLRKYISILTVLLVGLYGCSDDLDKVTYHPGDAKPSEFAPVKGDYDLDKEGAENIVDTFKWGKMDFGYNAAVTYTVEIDLAGKNFENPKVVTSTPKLETEILNKSLNTAMVELQRVYGFIHGVAQDIEIRIKGSISESAKPVFSNIHQAKVVSYFTYPKVWIIGDYIGWDFPSAQFLFGFDEDQKDLYSAWIGFDGKASNGFKITDSAGWGTGNWGLKDENKDKEVPELKLFNDGGSQDIKVYSKNFYKFSFNKASETLVKIASMDSFGIAGSAVKGADVQFAFDGTEQEFFTTTTLEKGEIYFRADGKDGDLTYGKGSAEGQLAAGNKGIAVEAGVYVIRVNINDDHNLNYSIEEGEALNPDKITPAEFIDLSDIILNESAKTTITWSAADFGGQTPTVVTYIVQMALDTEFTQVIDLVTTKELSYTTIGTDLLAKINELKAGAQLGDAVNLNWRVVSQVMSLDHVFTSEVVTNKVTVKEDPAFPEKLYMIGEAFGSWNWASEDVVEMIPVNDQEGKFWTIKYIKAGSPFKWNSKLDWGGDFANLGTSHGFEVEVKDRNAVVAEDGLYMIFIDMVNDLISIEVPQVHGMGEAFGGWDEGKNPFAVEGATMSATTKADGNLRIYVTNTYAEGIDWWRMELIVRDGIIEYRGNGGDDDFKNVPVLANQKVTLDFSNDTGSVQ</sequence>
<dbReference type="PROSITE" id="PS51257">
    <property type="entry name" value="PROKAR_LIPOPROTEIN"/>
    <property type="match status" value="1"/>
</dbReference>
<dbReference type="EMBL" id="CM001167">
    <property type="protein sequence ID" value="EGJ71540.1"/>
    <property type="molecule type" value="Genomic_DNA"/>
</dbReference>
<protein>
    <recommendedName>
        <fullName evidence="5">SusE outer membrane protein domain-containing protein</fullName>
    </recommendedName>
</protein>
<feature type="domain" description="SusE outer membrane protein" evidence="1">
    <location>
        <begin position="377"/>
        <end position="458"/>
    </location>
</feature>